<organism evidence="8 9">
    <name type="scientific">Limihaloglobus sulfuriphilus</name>
    <dbReference type="NCBI Taxonomy" id="1851148"/>
    <lineage>
        <taxon>Bacteria</taxon>
        <taxon>Pseudomonadati</taxon>
        <taxon>Planctomycetota</taxon>
        <taxon>Phycisphaerae</taxon>
        <taxon>Sedimentisphaerales</taxon>
        <taxon>Sedimentisphaeraceae</taxon>
        <taxon>Limihaloglobus</taxon>
    </lineage>
</organism>
<dbReference type="Gene3D" id="3.30.70.890">
    <property type="entry name" value="GHMP kinase, C-terminal domain"/>
    <property type="match status" value="1"/>
</dbReference>
<keyword evidence="4 6" id="KW-0418">Kinase</keyword>
<sequence length="347" mass="38820">MVKYCNYGSLIKLPETKAGKLPRILGVNSKSYSILVNESLLIMDFLTTSGHKPQFEEDGKKLIVNAPAKINIFLLITPRRPDGFHGVETLMTKISWYDQIIIEKTNKNDIELICAGDCWAPDDDTNLVYRAAELLREQGKLRHGVKLTLVKNIPAGTGLGSASSDCASTFLGINRMFELGMSDSEMQDYCSQLGSDIAFFIGEPSSICGGRGEIIIRNIDISGFKTLLAIPDVKVSTKEAYKNFVFDKTRYETLRKRIIPEISEKFLDLRPSMCANMLENVCFMIEPQLKHLKECIEQKTGFEMMVTGSGSAMFSLPGKKAVFDNEIITNVFEHCKCKGVIVNNNKW</sequence>
<protein>
    <recommendedName>
        <fullName evidence="1 6">4-diphosphocytidyl-2-C-methyl-D-erythritol kinase</fullName>
        <shortName evidence="6">CMK</shortName>
        <ecNumber evidence="6">2.7.1.148</ecNumber>
    </recommendedName>
    <alternativeName>
        <fullName evidence="6">4-(cytidine-5'-diphospho)-2-C-methyl-D-erythritol kinase</fullName>
    </alternativeName>
</protein>
<keyword evidence="9" id="KW-1185">Reference proteome</keyword>
<proteinExistence type="inferred from homology"/>
<dbReference type="AlphaFoldDB" id="A0A1Q2MBD6"/>
<dbReference type="SUPFAM" id="SSF54211">
    <property type="entry name" value="Ribosomal protein S5 domain 2-like"/>
    <property type="match status" value="1"/>
</dbReference>
<dbReference type="Pfam" id="PF00288">
    <property type="entry name" value="GHMP_kinases_N"/>
    <property type="match status" value="1"/>
</dbReference>
<evidence type="ECO:0000256" key="4">
    <source>
        <dbReference type="ARBA" id="ARBA00022777"/>
    </source>
</evidence>
<dbReference type="InterPro" id="IPR036554">
    <property type="entry name" value="GHMP_kinase_C_sf"/>
</dbReference>
<feature type="active site" evidence="6">
    <location>
        <position position="69"/>
    </location>
</feature>
<comment type="pathway">
    <text evidence="6">Isoprenoid biosynthesis; isopentenyl diphosphate biosynthesis via DXP pathway; isopentenyl diphosphate from 1-deoxy-D-xylulose 5-phosphate: step 3/6.</text>
</comment>
<dbReference type="EC" id="2.7.1.148" evidence="6"/>
<keyword evidence="5 6" id="KW-0067">ATP-binding</keyword>
<comment type="function">
    <text evidence="6">Catalyzes the phosphorylation of the position 2 hydroxy group of 4-diphosphocytidyl-2C-methyl-D-erythritol.</text>
</comment>
<gene>
    <name evidence="6 8" type="primary">ispE</name>
    <name evidence="8" type="ORF">SMSP2_00321</name>
</gene>
<evidence type="ECO:0000256" key="2">
    <source>
        <dbReference type="ARBA" id="ARBA00022679"/>
    </source>
</evidence>
<keyword evidence="3 6" id="KW-0547">Nucleotide-binding</keyword>
<dbReference type="OrthoDB" id="9809438at2"/>
<dbReference type="STRING" id="1851148.SMSP2_00321"/>
<comment type="caution">
    <text evidence="6">Lacks conserved residue(s) required for the propagation of feature annotation.</text>
</comment>
<evidence type="ECO:0000256" key="1">
    <source>
        <dbReference type="ARBA" id="ARBA00017473"/>
    </source>
</evidence>
<dbReference type="NCBIfam" id="TIGR00154">
    <property type="entry name" value="ispE"/>
    <property type="match status" value="1"/>
</dbReference>
<dbReference type="SUPFAM" id="SSF55060">
    <property type="entry name" value="GHMP Kinase, C-terminal domain"/>
    <property type="match status" value="1"/>
</dbReference>
<dbReference type="EMBL" id="CP019646">
    <property type="protein sequence ID" value="AQQ69984.1"/>
    <property type="molecule type" value="Genomic_DNA"/>
</dbReference>
<dbReference type="HAMAP" id="MF_00061">
    <property type="entry name" value="IspE"/>
    <property type="match status" value="1"/>
</dbReference>
<feature type="active site" evidence="6">
    <location>
        <position position="196"/>
    </location>
</feature>
<comment type="catalytic activity">
    <reaction evidence="6">
        <text>4-CDP-2-C-methyl-D-erythritol + ATP = 4-CDP-2-C-methyl-D-erythritol 2-phosphate + ADP + H(+)</text>
        <dbReference type="Rhea" id="RHEA:18437"/>
        <dbReference type="ChEBI" id="CHEBI:15378"/>
        <dbReference type="ChEBI" id="CHEBI:30616"/>
        <dbReference type="ChEBI" id="CHEBI:57823"/>
        <dbReference type="ChEBI" id="CHEBI:57919"/>
        <dbReference type="ChEBI" id="CHEBI:456216"/>
        <dbReference type="EC" id="2.7.1.148"/>
    </reaction>
</comment>
<dbReference type="GO" id="GO:0005524">
    <property type="term" value="F:ATP binding"/>
    <property type="evidence" value="ECO:0007669"/>
    <property type="project" value="UniProtKB-UniRule"/>
</dbReference>
<dbReference type="GO" id="GO:0050515">
    <property type="term" value="F:4-(cytidine 5'-diphospho)-2-C-methyl-D-erythritol kinase activity"/>
    <property type="evidence" value="ECO:0007669"/>
    <property type="project" value="UniProtKB-UniRule"/>
</dbReference>
<dbReference type="PANTHER" id="PTHR43527">
    <property type="entry name" value="4-DIPHOSPHOCYTIDYL-2-C-METHYL-D-ERYTHRITOL KINASE, CHLOROPLASTIC"/>
    <property type="match status" value="1"/>
</dbReference>
<accession>A0A1Q2MBD6</accession>
<reference evidence="9" key="1">
    <citation type="submission" date="2017-02" db="EMBL/GenBank/DDBJ databases">
        <title>Comparative genomics and description of representatives of a novel lineage of planctomycetes thriving in anoxic sediments.</title>
        <authorList>
            <person name="Spring S."/>
            <person name="Bunk B."/>
            <person name="Sproer C."/>
        </authorList>
    </citation>
    <scope>NUCLEOTIDE SEQUENCE [LARGE SCALE GENOMIC DNA]</scope>
    <source>
        <strain evidence="9">SM-Chi-D1</strain>
    </source>
</reference>
<evidence type="ECO:0000313" key="9">
    <source>
        <dbReference type="Proteomes" id="UP000188181"/>
    </source>
</evidence>
<keyword evidence="2 6" id="KW-0808">Transferase</keyword>
<evidence type="ECO:0000259" key="7">
    <source>
        <dbReference type="Pfam" id="PF00288"/>
    </source>
</evidence>
<name>A0A1Q2MBD6_9BACT</name>
<dbReference type="GO" id="GO:0019288">
    <property type="term" value="P:isopentenyl diphosphate biosynthetic process, methylerythritol 4-phosphate pathway"/>
    <property type="evidence" value="ECO:0007669"/>
    <property type="project" value="UniProtKB-UniRule"/>
</dbReference>
<dbReference type="PANTHER" id="PTHR43527:SF2">
    <property type="entry name" value="4-DIPHOSPHOCYTIDYL-2-C-METHYL-D-ERYTHRITOL KINASE, CHLOROPLASTIC"/>
    <property type="match status" value="1"/>
</dbReference>
<dbReference type="Proteomes" id="UP000188181">
    <property type="component" value="Chromosome"/>
</dbReference>
<dbReference type="GO" id="GO:0016114">
    <property type="term" value="P:terpenoid biosynthetic process"/>
    <property type="evidence" value="ECO:0007669"/>
    <property type="project" value="UniProtKB-UniRule"/>
</dbReference>
<keyword evidence="6" id="KW-0414">Isoprene biosynthesis</keyword>
<dbReference type="Gene3D" id="3.30.230.10">
    <property type="match status" value="1"/>
</dbReference>
<dbReference type="InterPro" id="IPR014721">
    <property type="entry name" value="Ribsml_uS5_D2-typ_fold_subgr"/>
</dbReference>
<evidence type="ECO:0000256" key="3">
    <source>
        <dbReference type="ARBA" id="ARBA00022741"/>
    </source>
</evidence>
<dbReference type="InterPro" id="IPR006204">
    <property type="entry name" value="GHMP_kinase_N_dom"/>
</dbReference>
<dbReference type="InterPro" id="IPR020568">
    <property type="entry name" value="Ribosomal_Su5_D2-typ_SF"/>
</dbReference>
<evidence type="ECO:0000256" key="5">
    <source>
        <dbReference type="ARBA" id="ARBA00022840"/>
    </source>
</evidence>
<evidence type="ECO:0000313" key="8">
    <source>
        <dbReference type="EMBL" id="AQQ69984.1"/>
    </source>
</evidence>
<dbReference type="InterPro" id="IPR004424">
    <property type="entry name" value="IspE"/>
</dbReference>
<comment type="similarity">
    <text evidence="6">Belongs to the GHMP kinase family. IspE subfamily.</text>
</comment>
<dbReference type="UniPathway" id="UPA00056">
    <property type="reaction ID" value="UER00094"/>
</dbReference>
<feature type="domain" description="GHMP kinase N-terminal" evidence="7">
    <location>
        <begin position="126"/>
        <end position="201"/>
    </location>
</feature>
<evidence type="ECO:0000256" key="6">
    <source>
        <dbReference type="HAMAP-Rule" id="MF_00061"/>
    </source>
</evidence>
<dbReference type="KEGG" id="pbas:SMSP2_00321"/>